<dbReference type="AlphaFoldDB" id="A0A2P7QYH0"/>
<dbReference type="EMBL" id="PXYI01000001">
    <property type="protein sequence ID" value="PSJ43021.1"/>
    <property type="molecule type" value="Genomic_DNA"/>
</dbReference>
<evidence type="ECO:0000256" key="1">
    <source>
        <dbReference type="SAM" id="MobiDB-lite"/>
    </source>
</evidence>
<feature type="domain" description="Heparan-alpha-glucosaminide N-acetyltransferase catalytic" evidence="3">
    <location>
        <begin position="36"/>
        <end position="246"/>
    </location>
</feature>
<gene>
    <name evidence="4" type="ORF">C7I55_01035</name>
</gene>
<dbReference type="OrthoDB" id="508112at2"/>
<feature type="compositionally biased region" description="Polar residues" evidence="1">
    <location>
        <begin position="21"/>
        <end position="34"/>
    </location>
</feature>
<feature type="transmembrane region" description="Helical" evidence="2">
    <location>
        <begin position="172"/>
        <end position="191"/>
    </location>
</feature>
<feature type="transmembrane region" description="Helical" evidence="2">
    <location>
        <begin position="299"/>
        <end position="320"/>
    </location>
</feature>
<keyword evidence="2" id="KW-0812">Transmembrane</keyword>
<name>A0A2P7QYH0_9SPHN</name>
<protein>
    <recommendedName>
        <fullName evidence="3">Heparan-alpha-glucosaminide N-acetyltransferase catalytic domain-containing protein</fullName>
    </recommendedName>
</protein>
<evidence type="ECO:0000259" key="3">
    <source>
        <dbReference type="Pfam" id="PF07786"/>
    </source>
</evidence>
<feature type="transmembrane region" description="Helical" evidence="2">
    <location>
        <begin position="224"/>
        <end position="242"/>
    </location>
</feature>
<evidence type="ECO:0000256" key="2">
    <source>
        <dbReference type="SAM" id="Phobius"/>
    </source>
</evidence>
<sequence>MPRVPRLAPAAAAHAAPDAGQSRSQSPAISSGTPSRHVPIDALRGVVMLAMLVDHVREFFYLHAQVADPMDLGTTPPSLFASRLLAHLCAPIFVALTGLSAWLYGQHRGGKPAAAAFLFKRGLFLIVLELTVINFAWTFSLPPQTIFLQVIWVIGLSMIALSGLLWLPRPALLAIGLSIVFGHNLLDPIAFAPGEYGHALWALLHDRGYIALSDSVRARSSYPLLPWIGVVALGWSAGTWFGSDISAPTRRRRLLTVGVGALVLFLSMRAVNVYGDPHPWELGSSPVETAMSFVNLTKYPPSAVFILLTIGTGALLLVLLEQAPGRALGWIAVFGAVPLFFYIAHLYLLHLLNLLALSSLGPNHGRLFSLPSVAALWLLAGAVAAPLWFLCRWFAGVKRRSNYALLSYL</sequence>
<feature type="compositionally biased region" description="Low complexity" evidence="1">
    <location>
        <begin position="8"/>
        <end position="19"/>
    </location>
</feature>
<accession>A0A2P7QYH0</accession>
<evidence type="ECO:0000313" key="5">
    <source>
        <dbReference type="Proteomes" id="UP000241167"/>
    </source>
</evidence>
<keyword evidence="2" id="KW-1133">Transmembrane helix</keyword>
<dbReference type="RefSeq" id="WP_106511042.1">
    <property type="nucleotide sequence ID" value="NZ_PXYI01000001.1"/>
</dbReference>
<feature type="transmembrane region" description="Helical" evidence="2">
    <location>
        <begin position="368"/>
        <end position="391"/>
    </location>
</feature>
<dbReference type="Pfam" id="PF07786">
    <property type="entry name" value="HGSNAT_cat"/>
    <property type="match status" value="1"/>
</dbReference>
<proteinExistence type="predicted"/>
<feature type="region of interest" description="Disordered" evidence="1">
    <location>
        <begin position="1"/>
        <end position="35"/>
    </location>
</feature>
<dbReference type="PANTHER" id="PTHR40407:SF1">
    <property type="entry name" value="HEPARAN-ALPHA-GLUCOSAMINIDE N-ACETYLTRANSFERASE CATALYTIC DOMAIN-CONTAINING PROTEIN"/>
    <property type="match status" value="1"/>
</dbReference>
<feature type="transmembrane region" description="Helical" evidence="2">
    <location>
        <begin position="117"/>
        <end position="140"/>
    </location>
</feature>
<comment type="caution">
    <text evidence="4">The sequence shown here is derived from an EMBL/GenBank/DDBJ whole genome shotgun (WGS) entry which is preliminary data.</text>
</comment>
<dbReference type="InterPro" id="IPR012429">
    <property type="entry name" value="HGSNAT_cat"/>
</dbReference>
<feature type="transmembrane region" description="Helical" evidence="2">
    <location>
        <begin position="254"/>
        <end position="275"/>
    </location>
</feature>
<reference evidence="4 5" key="1">
    <citation type="submission" date="2018-03" db="EMBL/GenBank/DDBJ databases">
        <title>The draft genome of Sphingosinicella sp. GL-C-18.</title>
        <authorList>
            <person name="Liu L."/>
            <person name="Li L."/>
            <person name="Liang L."/>
            <person name="Zhang X."/>
            <person name="Wang T."/>
        </authorList>
    </citation>
    <scope>NUCLEOTIDE SEQUENCE [LARGE SCALE GENOMIC DNA]</scope>
    <source>
        <strain evidence="4 5">GL-C-18</strain>
    </source>
</reference>
<feature type="transmembrane region" description="Helical" evidence="2">
    <location>
        <begin position="327"/>
        <end position="348"/>
    </location>
</feature>
<keyword evidence="5" id="KW-1185">Reference proteome</keyword>
<dbReference type="PANTHER" id="PTHR40407">
    <property type="entry name" value="MEMBRANE PROTEIN-LIKE PROTEIN"/>
    <property type="match status" value="1"/>
</dbReference>
<organism evidence="4 5">
    <name type="scientific">Allosphingosinicella deserti</name>
    <dbReference type="NCBI Taxonomy" id="2116704"/>
    <lineage>
        <taxon>Bacteria</taxon>
        <taxon>Pseudomonadati</taxon>
        <taxon>Pseudomonadota</taxon>
        <taxon>Alphaproteobacteria</taxon>
        <taxon>Sphingomonadales</taxon>
        <taxon>Sphingomonadaceae</taxon>
        <taxon>Allosphingosinicella</taxon>
    </lineage>
</organism>
<keyword evidence="2" id="KW-0472">Membrane</keyword>
<evidence type="ECO:0000313" key="4">
    <source>
        <dbReference type="EMBL" id="PSJ43021.1"/>
    </source>
</evidence>
<feature type="transmembrane region" description="Helical" evidence="2">
    <location>
        <begin position="84"/>
        <end position="105"/>
    </location>
</feature>
<feature type="transmembrane region" description="Helical" evidence="2">
    <location>
        <begin position="146"/>
        <end position="167"/>
    </location>
</feature>
<dbReference type="Proteomes" id="UP000241167">
    <property type="component" value="Unassembled WGS sequence"/>
</dbReference>